<protein>
    <submittedName>
        <fullName evidence="1">Uncharacterized protein</fullName>
    </submittedName>
</protein>
<keyword evidence="2" id="KW-1185">Reference proteome</keyword>
<comment type="caution">
    <text evidence="1">The sequence shown here is derived from an EMBL/GenBank/DDBJ whole genome shotgun (WGS) entry which is preliminary data.</text>
</comment>
<organism evidence="1 2">
    <name type="scientific">Entomophthora muscae</name>
    <dbReference type="NCBI Taxonomy" id="34485"/>
    <lineage>
        <taxon>Eukaryota</taxon>
        <taxon>Fungi</taxon>
        <taxon>Fungi incertae sedis</taxon>
        <taxon>Zoopagomycota</taxon>
        <taxon>Entomophthoromycotina</taxon>
        <taxon>Entomophthoromycetes</taxon>
        <taxon>Entomophthorales</taxon>
        <taxon>Entomophthoraceae</taxon>
        <taxon>Entomophthora</taxon>
    </lineage>
</organism>
<gene>
    <name evidence="1" type="ORF">DSO57_1007168</name>
</gene>
<dbReference type="Proteomes" id="UP001165960">
    <property type="component" value="Unassembled WGS sequence"/>
</dbReference>
<evidence type="ECO:0000313" key="1">
    <source>
        <dbReference type="EMBL" id="KAJ9082144.1"/>
    </source>
</evidence>
<dbReference type="EMBL" id="QTSX02001441">
    <property type="protein sequence ID" value="KAJ9082144.1"/>
    <property type="molecule type" value="Genomic_DNA"/>
</dbReference>
<proteinExistence type="predicted"/>
<sequence length="124" mass="14063">MNLPLTPKPMPTSASEISLYNFNKLFEKFYINLLGGFIPEEGRNPSNVEEQKDESPPKKTLQESQPSKCSPDIPIVYKIPEKEQNESTHSIQPHKLLHTTGPLGESLGEAKEEARKAEELFYHK</sequence>
<reference evidence="1" key="1">
    <citation type="submission" date="2022-04" db="EMBL/GenBank/DDBJ databases">
        <title>Genome of the entomopathogenic fungus Entomophthora muscae.</title>
        <authorList>
            <person name="Elya C."/>
            <person name="Lovett B.R."/>
            <person name="Lee E."/>
            <person name="Macias A.M."/>
            <person name="Hajek A.E."/>
            <person name="De Bivort B.L."/>
            <person name="Kasson M.T."/>
            <person name="De Fine Licht H.H."/>
            <person name="Stajich J.E."/>
        </authorList>
    </citation>
    <scope>NUCLEOTIDE SEQUENCE</scope>
    <source>
        <strain evidence="1">Berkeley</strain>
    </source>
</reference>
<accession>A0ACC2U5F3</accession>
<name>A0ACC2U5F3_9FUNG</name>
<evidence type="ECO:0000313" key="2">
    <source>
        <dbReference type="Proteomes" id="UP001165960"/>
    </source>
</evidence>